<dbReference type="Proteomes" id="UP001499938">
    <property type="component" value="Unassembled WGS sequence"/>
</dbReference>
<gene>
    <name evidence="1" type="ORF">GCM10009811_32600</name>
</gene>
<protein>
    <submittedName>
        <fullName evidence="1">Uncharacterized protein</fullName>
    </submittedName>
</protein>
<evidence type="ECO:0000313" key="1">
    <source>
        <dbReference type="EMBL" id="GAA1806495.1"/>
    </source>
</evidence>
<accession>A0ABP4Y7U5</accession>
<sequence>MLAVIGVVVLNTNLLLRAHRKAFDRAGRVPGGPAVVATTAGPSTNQADVTGTVRLLAAQYVGRLDRAQSALERAAARLGEKTAGPADHGIFGHLPHGSTVLLHHLDEATLAHARAALAAGLQVRAVASDSADRERLERAGLGDAVTLVEDASDAAHPISVILPGTE</sequence>
<evidence type="ECO:0000313" key="2">
    <source>
        <dbReference type="Proteomes" id="UP001499938"/>
    </source>
</evidence>
<name>A0ABP4Y7U5_9MICO</name>
<organism evidence="1 2">
    <name type="scientific">Nostocoides veronense</name>
    <dbReference type="NCBI Taxonomy" id="330836"/>
    <lineage>
        <taxon>Bacteria</taxon>
        <taxon>Bacillati</taxon>
        <taxon>Actinomycetota</taxon>
        <taxon>Actinomycetes</taxon>
        <taxon>Micrococcales</taxon>
        <taxon>Intrasporangiaceae</taxon>
        <taxon>Nostocoides</taxon>
    </lineage>
</organism>
<keyword evidence="2" id="KW-1185">Reference proteome</keyword>
<proteinExistence type="predicted"/>
<comment type="caution">
    <text evidence="1">The sequence shown here is derived from an EMBL/GenBank/DDBJ whole genome shotgun (WGS) entry which is preliminary data.</text>
</comment>
<dbReference type="EMBL" id="BAAAPO010000052">
    <property type="protein sequence ID" value="GAA1806495.1"/>
    <property type="molecule type" value="Genomic_DNA"/>
</dbReference>
<reference evidence="2" key="1">
    <citation type="journal article" date="2019" name="Int. J. Syst. Evol. Microbiol.">
        <title>The Global Catalogue of Microorganisms (GCM) 10K type strain sequencing project: providing services to taxonomists for standard genome sequencing and annotation.</title>
        <authorList>
            <consortium name="The Broad Institute Genomics Platform"/>
            <consortium name="The Broad Institute Genome Sequencing Center for Infectious Disease"/>
            <person name="Wu L."/>
            <person name="Ma J."/>
        </authorList>
    </citation>
    <scope>NUCLEOTIDE SEQUENCE [LARGE SCALE GENOMIC DNA]</scope>
    <source>
        <strain evidence="2">JCM 15592</strain>
    </source>
</reference>